<evidence type="ECO:0000256" key="4">
    <source>
        <dbReference type="SAM" id="Phobius"/>
    </source>
</evidence>
<comment type="subcellular location">
    <subcellularLocation>
        <location evidence="1">Membrane</location>
        <topology evidence="1">Multi-pass membrane protein</topology>
    </subcellularLocation>
</comment>
<feature type="transmembrane region" description="Helical" evidence="4">
    <location>
        <begin position="301"/>
        <end position="324"/>
    </location>
</feature>
<evidence type="ECO:0000256" key="3">
    <source>
        <dbReference type="SAM" id="MobiDB-lite"/>
    </source>
</evidence>
<keyword evidence="4" id="KW-0812">Transmembrane</keyword>
<dbReference type="OrthoDB" id="2213137at2759"/>
<proteinExistence type="inferred from homology"/>
<feature type="transmembrane region" description="Helical" evidence="4">
    <location>
        <begin position="192"/>
        <end position="212"/>
    </location>
</feature>
<keyword evidence="7" id="KW-1185">Reference proteome</keyword>
<evidence type="ECO:0000256" key="1">
    <source>
        <dbReference type="ARBA" id="ARBA00004141"/>
    </source>
</evidence>
<dbReference type="InterPro" id="IPR050327">
    <property type="entry name" value="Proton-linked_MCT"/>
</dbReference>
<dbReference type="InterPro" id="IPR036259">
    <property type="entry name" value="MFS_trans_sf"/>
</dbReference>
<dbReference type="EMBL" id="JAPZBO010000007">
    <property type="protein sequence ID" value="KAJ5311822.1"/>
    <property type="molecule type" value="Genomic_DNA"/>
</dbReference>
<feature type="transmembrane region" description="Helical" evidence="4">
    <location>
        <begin position="331"/>
        <end position="352"/>
    </location>
</feature>
<keyword evidence="4" id="KW-1133">Transmembrane helix</keyword>
<dbReference type="PANTHER" id="PTHR11360">
    <property type="entry name" value="MONOCARBOXYLATE TRANSPORTER"/>
    <property type="match status" value="1"/>
</dbReference>
<protein>
    <recommendedName>
        <fullName evidence="5">Major facilitator superfamily (MFS) profile domain-containing protein</fullName>
    </recommendedName>
</protein>
<reference evidence="6" key="1">
    <citation type="submission" date="2022-12" db="EMBL/GenBank/DDBJ databases">
        <authorList>
            <person name="Petersen C."/>
        </authorList>
    </citation>
    <scope>NUCLEOTIDE SEQUENCE</scope>
    <source>
        <strain evidence="6">IBT 21472</strain>
    </source>
</reference>
<feature type="region of interest" description="Disordered" evidence="3">
    <location>
        <begin position="1"/>
        <end position="42"/>
    </location>
</feature>
<gene>
    <name evidence="6" type="ORF">N7476_007682</name>
</gene>
<dbReference type="InterPro" id="IPR020846">
    <property type="entry name" value="MFS_dom"/>
</dbReference>
<reference evidence="6" key="2">
    <citation type="journal article" date="2023" name="IMA Fungus">
        <title>Comparative genomic study of the Penicillium genus elucidates a diverse pangenome and 15 lateral gene transfer events.</title>
        <authorList>
            <person name="Petersen C."/>
            <person name="Sorensen T."/>
            <person name="Nielsen M.R."/>
            <person name="Sondergaard T.E."/>
            <person name="Sorensen J.L."/>
            <person name="Fitzpatrick D.A."/>
            <person name="Frisvad J.C."/>
            <person name="Nielsen K.L."/>
        </authorList>
    </citation>
    <scope>NUCLEOTIDE SEQUENCE</scope>
    <source>
        <strain evidence="6">IBT 21472</strain>
    </source>
</reference>
<dbReference type="PROSITE" id="PS50850">
    <property type="entry name" value="MFS"/>
    <property type="match status" value="1"/>
</dbReference>
<dbReference type="PANTHER" id="PTHR11360:SF287">
    <property type="entry name" value="MFS MONOCARBOXYLATE TRANSPORTER"/>
    <property type="match status" value="1"/>
</dbReference>
<sequence length="483" mass="52298">MPSPTYDRNESPTSCQTDFKKYPPSIATNSIDTGSSSPSYKEGDIEYASREDGLPPVDGGKQAWLFLIASAMLEALVWGYAFSFGIFQDYYSAHDPFRGSANIAVIGTCAMGIAYLIAPLAIVVMIMVPRIARWVSTAGVVIMCLSLAISSFSTNVTHLILSQGIGFGVGGCLAYTPSILFMSEWFCKRKGLAFGIVWAGSGLSGVIFPLVIQWLLNQYGIKVTLRISAVALFILAAPFLYFHRPRLPIRESVCHHRLSFNFLYSKVYIIYQLGNTVEALGFFLPTIYLPTYARSLGASEFMSSLTVTLVNLTSVLSCVVVGFLSDRYHITTCILVLTVGTVLSVFFIWGFSVTIPTLYVFCIAYGLLAGGYSSTWSGVSNEIQRANPEADATVIFPFMETGRGIGNVVSGPLSEVLLKADHWKSRAWGTYGSGFGTLVVCTGATALPIRFGKDIEIAGKISGNLDRPVGPGVHHLAAAQENI</sequence>
<comment type="caution">
    <text evidence="6">The sequence shown here is derived from an EMBL/GenBank/DDBJ whole genome shotgun (WGS) entry which is preliminary data.</text>
</comment>
<feature type="transmembrane region" description="Helical" evidence="4">
    <location>
        <begin position="358"/>
        <end position="379"/>
    </location>
</feature>
<feature type="transmembrane region" description="Helical" evidence="4">
    <location>
        <begin position="63"/>
        <end position="83"/>
    </location>
</feature>
<feature type="transmembrane region" description="Helical" evidence="4">
    <location>
        <begin position="267"/>
        <end position="289"/>
    </location>
</feature>
<feature type="domain" description="Major facilitator superfamily (MFS) profile" evidence="5">
    <location>
        <begin position="267"/>
        <end position="483"/>
    </location>
</feature>
<feature type="transmembrane region" description="Helical" evidence="4">
    <location>
        <begin position="103"/>
        <end position="127"/>
    </location>
</feature>
<dbReference type="Pfam" id="PF07690">
    <property type="entry name" value="MFS_1"/>
    <property type="match status" value="1"/>
</dbReference>
<feature type="transmembrane region" description="Helical" evidence="4">
    <location>
        <begin position="134"/>
        <end position="153"/>
    </location>
</feature>
<dbReference type="InterPro" id="IPR011701">
    <property type="entry name" value="MFS"/>
</dbReference>
<keyword evidence="4" id="KW-0472">Membrane</keyword>
<accession>A0A9W9PUT2</accession>
<dbReference type="AlphaFoldDB" id="A0A9W9PUT2"/>
<feature type="transmembrane region" description="Helical" evidence="4">
    <location>
        <begin position="159"/>
        <end position="180"/>
    </location>
</feature>
<evidence type="ECO:0000313" key="7">
    <source>
        <dbReference type="Proteomes" id="UP001147746"/>
    </source>
</evidence>
<feature type="compositionally biased region" description="Polar residues" evidence="3">
    <location>
        <begin position="26"/>
        <end position="39"/>
    </location>
</feature>
<evidence type="ECO:0000256" key="2">
    <source>
        <dbReference type="ARBA" id="ARBA00006727"/>
    </source>
</evidence>
<evidence type="ECO:0000259" key="5">
    <source>
        <dbReference type="PROSITE" id="PS50850"/>
    </source>
</evidence>
<feature type="transmembrane region" description="Helical" evidence="4">
    <location>
        <begin position="224"/>
        <end position="242"/>
    </location>
</feature>
<dbReference type="GO" id="GO:0022857">
    <property type="term" value="F:transmembrane transporter activity"/>
    <property type="evidence" value="ECO:0007669"/>
    <property type="project" value="InterPro"/>
</dbReference>
<organism evidence="6 7">
    <name type="scientific">Penicillium atrosanguineum</name>
    <dbReference type="NCBI Taxonomy" id="1132637"/>
    <lineage>
        <taxon>Eukaryota</taxon>
        <taxon>Fungi</taxon>
        <taxon>Dikarya</taxon>
        <taxon>Ascomycota</taxon>
        <taxon>Pezizomycotina</taxon>
        <taxon>Eurotiomycetes</taxon>
        <taxon>Eurotiomycetidae</taxon>
        <taxon>Eurotiales</taxon>
        <taxon>Aspergillaceae</taxon>
        <taxon>Penicillium</taxon>
    </lineage>
</organism>
<comment type="similarity">
    <text evidence="2">Belongs to the major facilitator superfamily. Monocarboxylate porter (TC 2.A.1.13) family.</text>
</comment>
<dbReference type="GO" id="GO:0016020">
    <property type="term" value="C:membrane"/>
    <property type="evidence" value="ECO:0007669"/>
    <property type="project" value="UniProtKB-SubCell"/>
</dbReference>
<dbReference type="SUPFAM" id="SSF103473">
    <property type="entry name" value="MFS general substrate transporter"/>
    <property type="match status" value="1"/>
</dbReference>
<dbReference type="Gene3D" id="1.20.1250.20">
    <property type="entry name" value="MFS general substrate transporter like domains"/>
    <property type="match status" value="2"/>
</dbReference>
<dbReference type="Proteomes" id="UP001147746">
    <property type="component" value="Unassembled WGS sequence"/>
</dbReference>
<evidence type="ECO:0000313" key="6">
    <source>
        <dbReference type="EMBL" id="KAJ5311822.1"/>
    </source>
</evidence>
<name>A0A9W9PUT2_9EURO</name>